<dbReference type="NCBIfam" id="TIGR02595">
    <property type="entry name" value="PEP_CTERM"/>
    <property type="match status" value="1"/>
</dbReference>
<keyword evidence="4" id="KW-1185">Reference proteome</keyword>
<name>A0ABU3PFD2_9BURK</name>
<dbReference type="NCBIfam" id="TIGR03901">
    <property type="entry name" value="MYXO-CTERM"/>
    <property type="match status" value="1"/>
</dbReference>
<evidence type="ECO:0000313" key="4">
    <source>
        <dbReference type="Proteomes" id="UP001246372"/>
    </source>
</evidence>
<dbReference type="EMBL" id="JAVXZY010000008">
    <property type="protein sequence ID" value="MDT9001300.1"/>
    <property type="molecule type" value="Genomic_DNA"/>
</dbReference>
<protein>
    <submittedName>
        <fullName evidence="3">Choice-of-anchor A family protein</fullName>
    </submittedName>
</protein>
<comment type="caution">
    <text evidence="3">The sequence shown here is derived from an EMBL/GenBank/DDBJ whole genome shotgun (WGS) entry which is preliminary data.</text>
</comment>
<feature type="domain" description="Ice-binding protein C-terminal" evidence="1">
    <location>
        <begin position="328"/>
        <end position="352"/>
    </location>
</feature>
<dbReference type="Pfam" id="PF20597">
    <property type="entry name" value="pAdhesive_15"/>
    <property type="match status" value="1"/>
</dbReference>
<dbReference type="InterPro" id="IPR026588">
    <property type="entry name" value="Choice_anch_A"/>
</dbReference>
<sequence>MAGIAQEAAAITTIDLGSAKGYSVLVFGNVASFADVEGRAAIGGNVLNGFDAGYRSPFAAYKDANGKVQPELVVGGNWNTNGSTVYGGPSVNVNTNASAEHSKVGPAAAQTEYRAAGGDFRLGGVVFGSASKNGSANSSQANGYHQTAVSAAEVQSGNKAVSATQNANYFDFAKAKSEVTALSSNLNALAATGSNHWGTLTGSGSGDLQVFNLGSSGNLSSLSLAHISAGSHIVINSSATSVTLQGGDFLSFADRVIFNLPNATSVNLGWGGWGTLLAPKATVFGTGHWEGNLIANQVAFSNGGVASMKSGSKLEVGYEPFTGYNVSAVPEPGSYALMLAGLGALGFVARRRRQA</sequence>
<organism evidence="3 4">
    <name type="scientific">Roseateles aquae</name>
    <dbReference type="NCBI Taxonomy" id="3077235"/>
    <lineage>
        <taxon>Bacteria</taxon>
        <taxon>Pseudomonadati</taxon>
        <taxon>Pseudomonadota</taxon>
        <taxon>Betaproteobacteria</taxon>
        <taxon>Burkholderiales</taxon>
        <taxon>Sphaerotilaceae</taxon>
        <taxon>Roseateles</taxon>
    </lineage>
</organism>
<reference evidence="3" key="1">
    <citation type="submission" date="2023-09" db="EMBL/GenBank/DDBJ databases">
        <title>Paucibacter sp. APW11 Genome sequencing and assembly.</title>
        <authorList>
            <person name="Kim I."/>
        </authorList>
    </citation>
    <scope>NUCLEOTIDE SEQUENCE</scope>
    <source>
        <strain evidence="3">APW11</strain>
    </source>
</reference>
<evidence type="ECO:0000259" key="2">
    <source>
        <dbReference type="Pfam" id="PF20597"/>
    </source>
</evidence>
<dbReference type="Proteomes" id="UP001246372">
    <property type="component" value="Unassembled WGS sequence"/>
</dbReference>
<feature type="domain" description="Choice-of-anchor A" evidence="2">
    <location>
        <begin position="16"/>
        <end position="305"/>
    </location>
</feature>
<dbReference type="InterPro" id="IPR013424">
    <property type="entry name" value="Ice-binding_C"/>
</dbReference>
<proteinExistence type="predicted"/>
<dbReference type="InterPro" id="IPR024038">
    <property type="entry name" value="MYXO-CTERM"/>
</dbReference>
<dbReference type="RefSeq" id="WP_315652177.1">
    <property type="nucleotide sequence ID" value="NZ_JAVXZY010000008.1"/>
</dbReference>
<dbReference type="Pfam" id="PF07589">
    <property type="entry name" value="PEP-CTERM"/>
    <property type="match status" value="1"/>
</dbReference>
<accession>A0ABU3PFD2</accession>
<evidence type="ECO:0000313" key="3">
    <source>
        <dbReference type="EMBL" id="MDT9001300.1"/>
    </source>
</evidence>
<gene>
    <name evidence="3" type="ORF">RQP53_18620</name>
</gene>
<dbReference type="NCBIfam" id="TIGR04215">
    <property type="entry name" value="choice_anch_A"/>
    <property type="match status" value="1"/>
</dbReference>
<evidence type="ECO:0000259" key="1">
    <source>
        <dbReference type="Pfam" id="PF07589"/>
    </source>
</evidence>